<dbReference type="Proteomes" id="UP000181790">
    <property type="component" value="Unassembled WGS sequence"/>
</dbReference>
<keyword evidence="1" id="KW-0812">Transmembrane</keyword>
<proteinExistence type="predicted"/>
<dbReference type="EMBL" id="MORL01000004">
    <property type="protein sequence ID" value="OIN59207.1"/>
    <property type="molecule type" value="Genomic_DNA"/>
</dbReference>
<evidence type="ECO:0000256" key="1">
    <source>
        <dbReference type="SAM" id="Phobius"/>
    </source>
</evidence>
<feature type="transmembrane region" description="Helical" evidence="1">
    <location>
        <begin position="78"/>
        <end position="99"/>
    </location>
</feature>
<keyword evidence="1" id="KW-1133">Transmembrane helix</keyword>
<sequence length="219" mass="24007">MFLPPQTSNQALFYPVAGWLTGGLLPAVFWAGQFLFPNELAVLVSLLTVSWFGRARAEAAFTTVVSKSGLQSAYPDGRLTANGIVALIGLVAIKMVTLHTLLTVRVFSPDMALQLLVIHSLSRFVALSLPSPYRLPELTGTRLLLAGLLALVPLIGLVLYSGLWIYSFFLVPLLLVRFGIARWYRAQLTGFDPVYVGAAQQIVEAFLYISFVSFLWVSV</sequence>
<feature type="transmembrane region" description="Helical" evidence="1">
    <location>
        <begin position="196"/>
        <end position="217"/>
    </location>
</feature>
<feature type="transmembrane region" description="Helical" evidence="1">
    <location>
        <begin position="12"/>
        <end position="34"/>
    </location>
</feature>
<dbReference type="AlphaFoldDB" id="A0A1S2VK96"/>
<name>A0A1S2VK96_9BACT</name>
<organism evidence="2 3">
    <name type="scientific">Arsenicibacter rosenii</name>
    <dbReference type="NCBI Taxonomy" id="1750698"/>
    <lineage>
        <taxon>Bacteria</taxon>
        <taxon>Pseudomonadati</taxon>
        <taxon>Bacteroidota</taxon>
        <taxon>Cytophagia</taxon>
        <taxon>Cytophagales</taxon>
        <taxon>Spirosomataceae</taxon>
        <taxon>Arsenicibacter</taxon>
    </lineage>
</organism>
<keyword evidence="1" id="KW-0472">Membrane</keyword>
<feature type="transmembrane region" description="Helical" evidence="1">
    <location>
        <begin position="165"/>
        <end position="184"/>
    </location>
</feature>
<keyword evidence="3" id="KW-1185">Reference proteome</keyword>
<protein>
    <submittedName>
        <fullName evidence="2">Uncharacterized protein</fullName>
    </submittedName>
</protein>
<feature type="transmembrane region" description="Helical" evidence="1">
    <location>
        <begin position="141"/>
        <end position="159"/>
    </location>
</feature>
<accession>A0A1S2VK96</accession>
<gene>
    <name evidence="2" type="ORF">BLX24_09435</name>
</gene>
<evidence type="ECO:0000313" key="3">
    <source>
        <dbReference type="Proteomes" id="UP000181790"/>
    </source>
</evidence>
<comment type="caution">
    <text evidence="2">The sequence shown here is derived from an EMBL/GenBank/DDBJ whole genome shotgun (WGS) entry which is preliminary data.</text>
</comment>
<evidence type="ECO:0000313" key="2">
    <source>
        <dbReference type="EMBL" id="OIN59207.1"/>
    </source>
</evidence>
<reference evidence="2 3" key="1">
    <citation type="submission" date="2016-10" db="EMBL/GenBank/DDBJ databases">
        <title>Arsenicibacter rosenii gen. nov., sp. nov., an efficient arsenic-methylating bacterium isolated from an arsenic-contaminated paddy soil.</title>
        <authorList>
            <person name="Huang K."/>
        </authorList>
    </citation>
    <scope>NUCLEOTIDE SEQUENCE [LARGE SCALE GENOMIC DNA]</scope>
    <source>
        <strain evidence="2 3">SM-1</strain>
    </source>
</reference>